<comment type="subcellular location">
    <subcellularLocation>
        <location evidence="1">Membrane</location>
        <topology evidence="1">Multi-pass membrane protein</topology>
    </subcellularLocation>
</comment>
<feature type="transmembrane region" description="Helical" evidence="6">
    <location>
        <begin position="472"/>
        <end position="491"/>
    </location>
</feature>
<accession>A0A1E4TEQ1</accession>
<evidence type="ECO:0000313" key="9">
    <source>
        <dbReference type="Proteomes" id="UP000095023"/>
    </source>
</evidence>
<dbReference type="SUPFAM" id="SSF103473">
    <property type="entry name" value="MFS general substrate transporter"/>
    <property type="match status" value="1"/>
</dbReference>
<dbReference type="AlphaFoldDB" id="A0A1E4TEQ1"/>
<dbReference type="PANTHER" id="PTHR23502">
    <property type="entry name" value="MAJOR FACILITATOR SUPERFAMILY"/>
    <property type="match status" value="1"/>
</dbReference>
<organism evidence="8 9">
    <name type="scientific">Tortispora caseinolytica NRRL Y-17796</name>
    <dbReference type="NCBI Taxonomy" id="767744"/>
    <lineage>
        <taxon>Eukaryota</taxon>
        <taxon>Fungi</taxon>
        <taxon>Dikarya</taxon>
        <taxon>Ascomycota</taxon>
        <taxon>Saccharomycotina</taxon>
        <taxon>Trigonopsidomycetes</taxon>
        <taxon>Trigonopsidales</taxon>
        <taxon>Trigonopsidaceae</taxon>
        <taxon>Tortispora</taxon>
    </lineage>
</organism>
<evidence type="ECO:0000313" key="8">
    <source>
        <dbReference type="EMBL" id="ODV90240.1"/>
    </source>
</evidence>
<feature type="transmembrane region" description="Helical" evidence="6">
    <location>
        <begin position="337"/>
        <end position="357"/>
    </location>
</feature>
<dbReference type="EMBL" id="KV453842">
    <property type="protein sequence ID" value="ODV90240.1"/>
    <property type="molecule type" value="Genomic_DNA"/>
</dbReference>
<keyword evidence="3 6" id="KW-0812">Transmembrane</keyword>
<evidence type="ECO:0000256" key="1">
    <source>
        <dbReference type="ARBA" id="ARBA00004141"/>
    </source>
</evidence>
<dbReference type="Pfam" id="PF07690">
    <property type="entry name" value="MFS_1"/>
    <property type="match status" value="1"/>
</dbReference>
<feature type="transmembrane region" description="Helical" evidence="6">
    <location>
        <begin position="404"/>
        <end position="427"/>
    </location>
</feature>
<dbReference type="CDD" id="cd17323">
    <property type="entry name" value="MFS_Tpo1_MDR_like"/>
    <property type="match status" value="1"/>
</dbReference>
<dbReference type="GO" id="GO:0022857">
    <property type="term" value="F:transmembrane transporter activity"/>
    <property type="evidence" value="ECO:0007669"/>
    <property type="project" value="InterPro"/>
</dbReference>
<evidence type="ECO:0000256" key="6">
    <source>
        <dbReference type="SAM" id="Phobius"/>
    </source>
</evidence>
<feature type="domain" description="Major facilitator superfamily (MFS) profile" evidence="7">
    <location>
        <begin position="67"/>
        <end position="498"/>
    </location>
</feature>
<keyword evidence="2" id="KW-0813">Transport</keyword>
<feature type="transmembrane region" description="Helical" evidence="6">
    <location>
        <begin position="65"/>
        <end position="92"/>
    </location>
</feature>
<feature type="transmembrane region" description="Helical" evidence="6">
    <location>
        <begin position="299"/>
        <end position="325"/>
    </location>
</feature>
<evidence type="ECO:0000256" key="4">
    <source>
        <dbReference type="ARBA" id="ARBA00022989"/>
    </source>
</evidence>
<feature type="transmembrane region" description="Helical" evidence="6">
    <location>
        <begin position="158"/>
        <end position="177"/>
    </location>
</feature>
<evidence type="ECO:0000259" key="7">
    <source>
        <dbReference type="PROSITE" id="PS50850"/>
    </source>
</evidence>
<dbReference type="InterPro" id="IPR020846">
    <property type="entry name" value="MFS_dom"/>
</dbReference>
<feature type="transmembrane region" description="Helical" evidence="6">
    <location>
        <begin position="133"/>
        <end position="152"/>
    </location>
</feature>
<dbReference type="FunFam" id="1.20.1250.20:FF:000011">
    <property type="entry name" value="MFS multidrug transporter, putative"/>
    <property type="match status" value="1"/>
</dbReference>
<feature type="transmembrane region" description="Helical" evidence="6">
    <location>
        <begin position="378"/>
        <end position="398"/>
    </location>
</feature>
<keyword evidence="9" id="KW-1185">Reference proteome</keyword>
<dbReference type="InterPro" id="IPR036259">
    <property type="entry name" value="MFS_trans_sf"/>
</dbReference>
<proteinExistence type="predicted"/>
<dbReference type="OrthoDB" id="3357846at2759"/>
<feature type="transmembrane region" description="Helical" evidence="6">
    <location>
        <begin position="189"/>
        <end position="211"/>
    </location>
</feature>
<dbReference type="GO" id="GO:0005886">
    <property type="term" value="C:plasma membrane"/>
    <property type="evidence" value="ECO:0007669"/>
    <property type="project" value="TreeGrafter"/>
</dbReference>
<dbReference type="Gene3D" id="1.20.1250.20">
    <property type="entry name" value="MFS general substrate transporter like domains"/>
    <property type="match status" value="1"/>
</dbReference>
<feature type="transmembrane region" description="Helical" evidence="6">
    <location>
        <begin position="98"/>
        <end position="121"/>
    </location>
</feature>
<evidence type="ECO:0000256" key="5">
    <source>
        <dbReference type="ARBA" id="ARBA00023136"/>
    </source>
</evidence>
<feature type="transmembrane region" description="Helical" evidence="6">
    <location>
        <begin position="223"/>
        <end position="243"/>
    </location>
</feature>
<dbReference type="Proteomes" id="UP000095023">
    <property type="component" value="Unassembled WGS sequence"/>
</dbReference>
<dbReference type="PANTHER" id="PTHR23502:SF132">
    <property type="entry name" value="POLYAMINE TRANSPORTER 2-RELATED"/>
    <property type="match status" value="1"/>
</dbReference>
<evidence type="ECO:0000256" key="3">
    <source>
        <dbReference type="ARBA" id="ARBA00022692"/>
    </source>
</evidence>
<dbReference type="PROSITE" id="PS50850">
    <property type="entry name" value="MFS"/>
    <property type="match status" value="1"/>
</dbReference>
<gene>
    <name evidence="8" type="ORF">CANCADRAFT_56800</name>
</gene>
<keyword evidence="5 6" id="KW-0472">Membrane</keyword>
<keyword evidence="4 6" id="KW-1133">Transmembrane helix</keyword>
<sequence length="571" mass="63193">MKEFNPTLNYTFVAHCIRWISKGKLLKYPEITIEDPHTYITPDGILEWTDTDPEFPRNWAKRYKIYVTIIITVSTFVCAFNTSALTGVLSYIEDAFQVNTYVSSLSVSLALFGYGLGPMIAGPMSEVPSIGRNGVYIPLLVIFAILQVPLALSHNIQTLLVLRFVSALCLSPMLSVAGATLGDMFRGPALAYSLGIWGSLSAVGPSAGPLVGSAIVRAGTWRWSVWIILIISLTLLLIILFFLPETSHEKLLRHKSARLRARHPTQTIMAPSDLAVLSLKRLATIYLVRPFEMLVREPIAMVLSLYLAFVYSLMFLSFAAVPYSFQVTYHWSKLVSTIPVTGMFVGVCVGLCIHIWWINNRYLPQEAKLGGAPPPEIYMFHACLGGPIVPISLLWFGWTSYPSIHWIVPVIGFSNIGFAVFCFFQSIMSYLTNAYPTTAASAIAANTFMRCVMASAFPIFTPIMYERLGVHWGSAVPAFAGILLLPTPFLIKKYGRWLRASSNTHSKDEENTPSSDYITATAESGSARSEYMNAPSSKYRAATAGSSEIVFSKIDQETFSDTQSHDTVILK</sequence>
<protein>
    <recommendedName>
        <fullName evidence="7">Major facilitator superfamily (MFS) profile domain-containing protein</fullName>
    </recommendedName>
</protein>
<dbReference type="InterPro" id="IPR011701">
    <property type="entry name" value="MFS"/>
</dbReference>
<reference evidence="9" key="1">
    <citation type="submission" date="2016-02" db="EMBL/GenBank/DDBJ databases">
        <title>Comparative genomics of biotechnologically important yeasts.</title>
        <authorList>
            <consortium name="DOE Joint Genome Institute"/>
            <person name="Riley R."/>
            <person name="Haridas S."/>
            <person name="Wolfe K.H."/>
            <person name="Lopes M.R."/>
            <person name="Hittinger C.T."/>
            <person name="Goker M."/>
            <person name="Salamov A."/>
            <person name="Wisecaver J."/>
            <person name="Long T.M."/>
            <person name="Aerts A.L."/>
            <person name="Barry K."/>
            <person name="Choi C."/>
            <person name="Clum A."/>
            <person name="Coughlan A.Y."/>
            <person name="Deshpande S."/>
            <person name="Douglass A.P."/>
            <person name="Hanson S.J."/>
            <person name="Klenk H.-P."/>
            <person name="Labutti K."/>
            <person name="Lapidus A."/>
            <person name="Lindquist E."/>
            <person name="Lipzen A."/>
            <person name="Meier-Kolthoff J.P."/>
            <person name="Ohm R.A."/>
            <person name="Otillar R.P."/>
            <person name="Pangilinan J."/>
            <person name="Peng Y."/>
            <person name="Rokas A."/>
            <person name="Rosa C.A."/>
            <person name="Scheuner C."/>
            <person name="Sibirny A.A."/>
            <person name="Slot J.C."/>
            <person name="Stielow J.B."/>
            <person name="Sun H."/>
            <person name="Kurtzman C.P."/>
            <person name="Blackwell M."/>
            <person name="Jeffries T.W."/>
            <person name="Grigoriev I.V."/>
        </authorList>
    </citation>
    <scope>NUCLEOTIDE SEQUENCE [LARGE SCALE GENOMIC DNA]</scope>
    <source>
        <strain evidence="9">NRRL Y-17796</strain>
    </source>
</reference>
<evidence type="ECO:0000256" key="2">
    <source>
        <dbReference type="ARBA" id="ARBA00022448"/>
    </source>
</evidence>
<name>A0A1E4TEQ1_9ASCO</name>